<gene>
    <name evidence="1" type="ORF">FVW20_00260</name>
</gene>
<name>A0ABS0IZ84_9BACT</name>
<comment type="caution">
    <text evidence="1">The sequence shown here is derived from an EMBL/GenBank/DDBJ whole genome shotgun (WGS) entry which is preliminary data.</text>
</comment>
<dbReference type="Proteomes" id="UP001194469">
    <property type="component" value="Unassembled WGS sequence"/>
</dbReference>
<organism evidence="1 2">
    <name type="scientific">Nitratidesulfovibrio oxamicus</name>
    <dbReference type="NCBI Taxonomy" id="32016"/>
    <lineage>
        <taxon>Bacteria</taxon>
        <taxon>Pseudomonadati</taxon>
        <taxon>Thermodesulfobacteriota</taxon>
        <taxon>Desulfovibrionia</taxon>
        <taxon>Desulfovibrionales</taxon>
        <taxon>Desulfovibrionaceae</taxon>
        <taxon>Nitratidesulfovibrio</taxon>
    </lineage>
</organism>
<reference evidence="1 2" key="1">
    <citation type="submission" date="2019-08" db="EMBL/GenBank/DDBJ databases">
        <authorList>
            <person name="Luo N."/>
        </authorList>
    </citation>
    <scope>NUCLEOTIDE SEQUENCE [LARGE SCALE GENOMIC DNA]</scope>
    <source>
        <strain evidence="1 2">NCIMB 9442</strain>
    </source>
</reference>
<keyword evidence="2" id="KW-1185">Reference proteome</keyword>
<protein>
    <submittedName>
        <fullName evidence="1">Phage tail protein</fullName>
    </submittedName>
</protein>
<accession>A0ABS0IZ84</accession>
<dbReference type="InterPro" id="IPR019596">
    <property type="entry name" value="Phage_Mu_GpM_tail_tub"/>
</dbReference>
<evidence type="ECO:0000313" key="2">
    <source>
        <dbReference type="Proteomes" id="UP001194469"/>
    </source>
</evidence>
<dbReference type="RefSeq" id="WP_196607785.1">
    <property type="nucleotide sequence ID" value="NZ_VRYY01000006.1"/>
</dbReference>
<evidence type="ECO:0000313" key="1">
    <source>
        <dbReference type="EMBL" id="MBG3875497.1"/>
    </source>
</evidence>
<dbReference type="EMBL" id="VRYY01000006">
    <property type="protein sequence ID" value="MBG3875497.1"/>
    <property type="molecule type" value="Genomic_DNA"/>
</dbReference>
<dbReference type="Pfam" id="PF10618">
    <property type="entry name" value="Tail_tube"/>
    <property type="match status" value="1"/>
</dbReference>
<proteinExistence type="predicted"/>
<sequence>MATPNRRAGIIYLKIDGTLQEAKGEFTYNLGLPKREGIVGADSVHGYKETVQVPFIEGAITDRADLSLKTFQTLDGVTVTLELNNGKTITLRDGWYAGDGNVKTGEGEIAVRFEGKTAEEV</sequence>